<keyword evidence="1" id="KW-1133">Transmembrane helix</keyword>
<proteinExistence type="predicted"/>
<organism evidence="2 3">
    <name type="scientific">Cryobacterium breve</name>
    <dbReference type="NCBI Taxonomy" id="1259258"/>
    <lineage>
        <taxon>Bacteria</taxon>
        <taxon>Bacillati</taxon>
        <taxon>Actinomycetota</taxon>
        <taxon>Actinomycetes</taxon>
        <taxon>Micrococcales</taxon>
        <taxon>Microbacteriaceae</taxon>
        <taxon>Cryobacterium</taxon>
    </lineage>
</organism>
<feature type="transmembrane region" description="Helical" evidence="1">
    <location>
        <begin position="171"/>
        <end position="192"/>
    </location>
</feature>
<dbReference type="RefSeq" id="WP_281534527.1">
    <property type="nucleotide sequence ID" value="NZ_CP075584.1"/>
</dbReference>
<dbReference type="InterPro" id="IPR025495">
    <property type="entry name" value="DUF4386"/>
</dbReference>
<accession>A0ABY7NC99</accession>
<keyword evidence="3" id="KW-1185">Reference proteome</keyword>
<feature type="transmembrane region" description="Helical" evidence="1">
    <location>
        <begin position="19"/>
        <end position="41"/>
    </location>
</feature>
<feature type="transmembrane region" description="Helical" evidence="1">
    <location>
        <begin position="102"/>
        <end position="119"/>
    </location>
</feature>
<feature type="transmembrane region" description="Helical" evidence="1">
    <location>
        <begin position="198"/>
        <end position="219"/>
    </location>
</feature>
<dbReference type="Pfam" id="PF14329">
    <property type="entry name" value="DUF4386"/>
    <property type="match status" value="1"/>
</dbReference>
<evidence type="ECO:0000256" key="1">
    <source>
        <dbReference type="SAM" id="Phobius"/>
    </source>
</evidence>
<feature type="transmembrane region" description="Helical" evidence="1">
    <location>
        <begin position="61"/>
        <end position="81"/>
    </location>
</feature>
<gene>
    <name evidence="2" type="ORF">KIV56_17390</name>
</gene>
<dbReference type="EMBL" id="CP075584">
    <property type="protein sequence ID" value="WBM79914.1"/>
    <property type="molecule type" value="Genomic_DNA"/>
</dbReference>
<evidence type="ECO:0000313" key="2">
    <source>
        <dbReference type="EMBL" id="WBM79914.1"/>
    </source>
</evidence>
<keyword evidence="1" id="KW-0812">Transmembrane</keyword>
<dbReference type="Proteomes" id="UP001212421">
    <property type="component" value="Chromosome"/>
</dbReference>
<name>A0ABY7NC99_9MICO</name>
<protein>
    <submittedName>
        <fullName evidence="2">DUF4386 family protein</fullName>
    </submittedName>
</protein>
<reference evidence="2 3" key="1">
    <citation type="submission" date="2021-05" db="EMBL/GenBank/DDBJ databases">
        <authorList>
            <person name="Kumar R."/>
            <person name="Kumar A."/>
            <person name="Mukhia S."/>
        </authorList>
    </citation>
    <scope>NUCLEOTIDE SEQUENCE [LARGE SCALE GENOMIC DNA]</scope>
    <source>
        <strain evidence="2 3">ERMR7:08</strain>
    </source>
</reference>
<keyword evidence="1" id="KW-0472">Membrane</keyword>
<sequence>MATEHGTVLARSPYRRTSLIAGILYVLTFVSIPSLVLYGPVKGADYVLGPGPDTGAVLGGLSEIIVALAGIGTAVVLFPVLKKQNEAAALGLVAARILESSAILLGVAVILTIVALRQGGTGTDVLVTGHTLAYLYDRIFLLSQSFMPAVCDLLLGILLFQSRLVPRALSLIGIVGAPVLLASYLAVFTGLIGQHDALAGASALLVAVFEFSLGIWLIVRGFSPQAIVALEKRTLSSAALR</sequence>
<evidence type="ECO:0000313" key="3">
    <source>
        <dbReference type="Proteomes" id="UP001212421"/>
    </source>
</evidence>
<feature type="transmembrane region" description="Helical" evidence="1">
    <location>
        <begin position="139"/>
        <end position="159"/>
    </location>
</feature>